<protein>
    <submittedName>
        <fullName evidence="1">Uncharacterized protein</fullName>
    </submittedName>
</protein>
<dbReference type="RefSeq" id="XP_018231914.1">
    <property type="nucleotide sequence ID" value="XM_018397814.1"/>
</dbReference>
<evidence type="ECO:0000313" key="2">
    <source>
        <dbReference type="Proteomes" id="UP000009097"/>
    </source>
</evidence>
<dbReference type="KEGG" id="fox:FOXG_17827"/>
<dbReference type="GeneID" id="28958533"/>
<gene>
    <name evidence="1" type="ORF">FOXG_17827</name>
</gene>
<dbReference type="VEuPathDB" id="FungiDB:FOXG_17827"/>
<accession>A0A0J9U433</accession>
<dbReference type="AlphaFoldDB" id="A0A0J9U433"/>
<reference evidence="1" key="2">
    <citation type="journal article" date="2010" name="Nature">
        <title>Comparative genomics reveals mobile pathogenicity chromosomes in Fusarium.</title>
        <authorList>
            <person name="Ma L.J."/>
            <person name="van der Does H.C."/>
            <person name="Borkovich K.A."/>
            <person name="Coleman J.J."/>
            <person name="Daboussi M.J."/>
            <person name="Di Pietro A."/>
            <person name="Dufresne M."/>
            <person name="Freitag M."/>
            <person name="Grabherr M."/>
            <person name="Henrissat B."/>
            <person name="Houterman P.M."/>
            <person name="Kang S."/>
            <person name="Shim W.B."/>
            <person name="Woloshuk C."/>
            <person name="Xie X."/>
            <person name="Xu J.R."/>
            <person name="Antoniw J."/>
            <person name="Baker S.E."/>
            <person name="Bluhm B.H."/>
            <person name="Breakspear A."/>
            <person name="Brown D.W."/>
            <person name="Butchko R.A."/>
            <person name="Chapman S."/>
            <person name="Coulson R."/>
            <person name="Coutinho P.M."/>
            <person name="Danchin E.G."/>
            <person name="Diener A."/>
            <person name="Gale L.R."/>
            <person name="Gardiner D.M."/>
            <person name="Goff S."/>
            <person name="Hammond-Kosack K.E."/>
            <person name="Hilburn K."/>
            <person name="Hua-Van A."/>
            <person name="Jonkers W."/>
            <person name="Kazan K."/>
            <person name="Kodira C.D."/>
            <person name="Koehrsen M."/>
            <person name="Kumar L."/>
            <person name="Lee Y.H."/>
            <person name="Li L."/>
            <person name="Manners J.M."/>
            <person name="Miranda-Saavedra D."/>
            <person name="Mukherjee M."/>
            <person name="Park G."/>
            <person name="Park J."/>
            <person name="Park S.Y."/>
            <person name="Proctor R.H."/>
            <person name="Regev A."/>
            <person name="Ruiz-Roldan M.C."/>
            <person name="Sain D."/>
            <person name="Sakthikumar S."/>
            <person name="Sykes S."/>
            <person name="Schwartz D.C."/>
            <person name="Turgeon B.G."/>
            <person name="Wapinski I."/>
            <person name="Yoder O."/>
            <person name="Young S."/>
            <person name="Zeng Q."/>
            <person name="Zhou S."/>
            <person name="Galagan J."/>
            <person name="Cuomo C.A."/>
            <person name="Kistler H.C."/>
            <person name="Rep M."/>
        </authorList>
    </citation>
    <scope>NUCLEOTIDE SEQUENCE [LARGE SCALE GENOMIC DNA]</scope>
    <source>
        <strain evidence="1">4287</strain>
    </source>
</reference>
<proteinExistence type="predicted"/>
<sequence>MYAQIPLDISTKHNSWLDICSQKGSDTFGDRHHGQWHPVSYHGIYSEFTYSRQLLASRKLGSILSRVVSLTQECGGKCLKSTIDAVQNLVRASRPICIQDPFLPSDSFDNCT</sequence>
<reference evidence="1" key="1">
    <citation type="submission" date="2007-04" db="EMBL/GenBank/DDBJ databases">
        <authorList>
            <consortium name="The Broad Institute Genome Sequencing Platform"/>
            <person name="Birren B."/>
            <person name="Lander E."/>
            <person name="Galagan J."/>
            <person name="Nusbaum C."/>
            <person name="Devon K."/>
            <person name="Ma L.-J."/>
            <person name="Jaffe D."/>
            <person name="Butler J."/>
            <person name="Alvarez P."/>
            <person name="Gnerre S."/>
            <person name="Grabherr M."/>
            <person name="Kleber M."/>
            <person name="Mauceli E."/>
            <person name="Brockman W."/>
            <person name="MacCallum I.A."/>
            <person name="Young S."/>
            <person name="LaButti K."/>
            <person name="DeCaprio D."/>
            <person name="Crawford M."/>
            <person name="Koehrsen M."/>
            <person name="Engels R."/>
            <person name="Montgomery P."/>
            <person name="Pearson M."/>
            <person name="Howarth C."/>
            <person name="Larson L."/>
            <person name="White J."/>
            <person name="O'Leary S."/>
            <person name="Kodira C."/>
            <person name="Zeng Q."/>
            <person name="Yandava C."/>
            <person name="Alvarado L."/>
            <person name="Kistler C."/>
            <person name="Shim W.-B."/>
            <person name="Kang S."/>
            <person name="Woloshuk C."/>
        </authorList>
    </citation>
    <scope>NUCLEOTIDE SEQUENCE</scope>
    <source>
        <strain evidence="1">4287</strain>
    </source>
</reference>
<name>A0A0J9U433_FUSO4</name>
<evidence type="ECO:0000313" key="1">
    <source>
        <dbReference type="EMBL" id="KNA93868.1"/>
    </source>
</evidence>
<organism evidence="1 2">
    <name type="scientific">Fusarium oxysporum f. sp. lycopersici (strain 4287 / CBS 123668 / FGSC 9935 / NRRL 34936)</name>
    <name type="common">Fusarium vascular wilt of tomato</name>
    <dbReference type="NCBI Taxonomy" id="426428"/>
    <lineage>
        <taxon>Eukaryota</taxon>
        <taxon>Fungi</taxon>
        <taxon>Dikarya</taxon>
        <taxon>Ascomycota</taxon>
        <taxon>Pezizomycotina</taxon>
        <taxon>Sordariomycetes</taxon>
        <taxon>Hypocreomycetidae</taxon>
        <taxon>Hypocreales</taxon>
        <taxon>Nectriaceae</taxon>
        <taxon>Fusarium</taxon>
        <taxon>Fusarium oxysporum species complex</taxon>
    </lineage>
</organism>
<dbReference type="EMBL" id="DS231696">
    <property type="protein sequence ID" value="KNA93868.1"/>
    <property type="molecule type" value="Genomic_DNA"/>
</dbReference>
<dbReference type="Proteomes" id="UP000009097">
    <property type="component" value="Unassembled WGS sequence"/>
</dbReference>